<dbReference type="EMBL" id="ASHM01093341">
    <property type="protein sequence ID" value="PNX64561.1"/>
    <property type="molecule type" value="Genomic_DNA"/>
</dbReference>
<sequence length="151" mass="16813">SLDILCQFWSSQNHNSNLLYILRKDVKCHNLVKALESMGCSTSLDSNAANINNSVDSNRKLVTMIDLEDISTVDIGMYDVIVLPSFVPSMDTYEHILTNMARQSVNGVLHGFLTKSDTELAGPLISILEQCKQEVPETLQDLHQASNMLED</sequence>
<organism evidence="1 2">
    <name type="scientific">Trifolium pratense</name>
    <name type="common">Red clover</name>
    <dbReference type="NCBI Taxonomy" id="57577"/>
    <lineage>
        <taxon>Eukaryota</taxon>
        <taxon>Viridiplantae</taxon>
        <taxon>Streptophyta</taxon>
        <taxon>Embryophyta</taxon>
        <taxon>Tracheophyta</taxon>
        <taxon>Spermatophyta</taxon>
        <taxon>Magnoliopsida</taxon>
        <taxon>eudicotyledons</taxon>
        <taxon>Gunneridae</taxon>
        <taxon>Pentapetalae</taxon>
        <taxon>rosids</taxon>
        <taxon>fabids</taxon>
        <taxon>Fabales</taxon>
        <taxon>Fabaceae</taxon>
        <taxon>Papilionoideae</taxon>
        <taxon>50 kb inversion clade</taxon>
        <taxon>NPAAA clade</taxon>
        <taxon>Hologalegina</taxon>
        <taxon>IRL clade</taxon>
        <taxon>Trifolieae</taxon>
        <taxon>Trifolium</taxon>
    </lineage>
</organism>
<feature type="non-terminal residue" evidence="1">
    <location>
        <position position="1"/>
    </location>
</feature>
<dbReference type="GO" id="GO:0004386">
    <property type="term" value="F:helicase activity"/>
    <property type="evidence" value="ECO:0007669"/>
    <property type="project" value="UniProtKB-KW"/>
</dbReference>
<reference evidence="1 2" key="2">
    <citation type="journal article" date="2017" name="Front. Plant Sci.">
        <title>Gene Classification and Mining of Molecular Markers Useful in Red Clover (Trifolium pratense) Breeding.</title>
        <authorList>
            <person name="Istvanek J."/>
            <person name="Dluhosova J."/>
            <person name="Dluhos P."/>
            <person name="Patkova L."/>
            <person name="Nedelnik J."/>
            <person name="Repkova J."/>
        </authorList>
    </citation>
    <scope>NUCLEOTIDE SEQUENCE [LARGE SCALE GENOMIC DNA]</scope>
    <source>
        <strain evidence="2">cv. Tatra</strain>
        <tissue evidence="1">Young leaves</tissue>
    </source>
</reference>
<keyword evidence="1" id="KW-0067">ATP-binding</keyword>
<dbReference type="AlphaFoldDB" id="A0A2K3KE56"/>
<gene>
    <name evidence="1" type="ORF">L195_g054082</name>
</gene>
<comment type="caution">
    <text evidence="1">The sequence shown here is derived from an EMBL/GenBank/DDBJ whole genome shotgun (WGS) entry which is preliminary data.</text>
</comment>
<keyword evidence="1" id="KW-0378">Hydrolase</keyword>
<keyword evidence="1" id="KW-0347">Helicase</keyword>
<protein>
    <submittedName>
        <fullName evidence="1">Pre-mRNA-processing ATP-dependent RNA helicase prp5-like protein</fullName>
    </submittedName>
</protein>
<accession>A0A2K3KE56</accession>
<keyword evidence="1" id="KW-0547">Nucleotide-binding</keyword>
<dbReference type="Proteomes" id="UP000236291">
    <property type="component" value="Unassembled WGS sequence"/>
</dbReference>
<evidence type="ECO:0000313" key="2">
    <source>
        <dbReference type="Proteomes" id="UP000236291"/>
    </source>
</evidence>
<proteinExistence type="predicted"/>
<reference evidence="1 2" key="1">
    <citation type="journal article" date="2014" name="Am. J. Bot.">
        <title>Genome assembly and annotation for red clover (Trifolium pratense; Fabaceae).</title>
        <authorList>
            <person name="Istvanek J."/>
            <person name="Jaros M."/>
            <person name="Krenek A."/>
            <person name="Repkova J."/>
        </authorList>
    </citation>
    <scope>NUCLEOTIDE SEQUENCE [LARGE SCALE GENOMIC DNA]</scope>
    <source>
        <strain evidence="2">cv. Tatra</strain>
        <tissue evidence="1">Young leaves</tissue>
    </source>
</reference>
<name>A0A2K3KE56_TRIPR</name>
<evidence type="ECO:0000313" key="1">
    <source>
        <dbReference type="EMBL" id="PNX64561.1"/>
    </source>
</evidence>